<sequence length="75" mass="8077">MSSSWLRNAFSFSFHFSSLISSFLLTLCCLSSCPTVCAVESGGEGRPLARYYLSLFSLSESHASSSAYGSLLSFS</sequence>
<dbReference type="VEuPathDB" id="ToxoDB:CSUI_004351"/>
<name>A0A2C6L1C5_9APIC</name>
<evidence type="ECO:0000313" key="3">
    <source>
        <dbReference type="Proteomes" id="UP000221165"/>
    </source>
</evidence>
<dbReference type="RefSeq" id="XP_067923482.1">
    <property type="nucleotide sequence ID" value="XM_068064543.1"/>
</dbReference>
<dbReference type="Proteomes" id="UP000221165">
    <property type="component" value="Unassembled WGS sequence"/>
</dbReference>
<accession>A0A2C6L1C5</accession>
<dbReference type="GeneID" id="94427754"/>
<feature type="signal peptide" evidence="1">
    <location>
        <begin position="1"/>
        <end position="38"/>
    </location>
</feature>
<evidence type="ECO:0000256" key="1">
    <source>
        <dbReference type="SAM" id="SignalP"/>
    </source>
</evidence>
<reference evidence="2 3" key="1">
    <citation type="journal article" date="2017" name="Int. J. Parasitol.">
        <title>The genome of the protozoan parasite Cystoisospora suis and a reverse vaccinology approach to identify vaccine candidates.</title>
        <authorList>
            <person name="Palmieri N."/>
            <person name="Shrestha A."/>
            <person name="Ruttkowski B."/>
            <person name="Beck T."/>
            <person name="Vogl C."/>
            <person name="Tomley F."/>
            <person name="Blake D.P."/>
            <person name="Joachim A."/>
        </authorList>
    </citation>
    <scope>NUCLEOTIDE SEQUENCE [LARGE SCALE GENOMIC DNA]</scope>
    <source>
        <strain evidence="2 3">Wien I</strain>
    </source>
</reference>
<proteinExistence type="predicted"/>
<evidence type="ECO:0008006" key="4">
    <source>
        <dbReference type="Google" id="ProtNLM"/>
    </source>
</evidence>
<feature type="chain" id="PRO_5012699781" description="Secreted protein" evidence="1">
    <location>
        <begin position="39"/>
        <end position="75"/>
    </location>
</feature>
<keyword evidence="1" id="KW-0732">Signal</keyword>
<organism evidence="2 3">
    <name type="scientific">Cystoisospora suis</name>
    <dbReference type="NCBI Taxonomy" id="483139"/>
    <lineage>
        <taxon>Eukaryota</taxon>
        <taxon>Sar</taxon>
        <taxon>Alveolata</taxon>
        <taxon>Apicomplexa</taxon>
        <taxon>Conoidasida</taxon>
        <taxon>Coccidia</taxon>
        <taxon>Eucoccidiorida</taxon>
        <taxon>Eimeriorina</taxon>
        <taxon>Sarcocystidae</taxon>
        <taxon>Cystoisospora</taxon>
    </lineage>
</organism>
<protein>
    <recommendedName>
        <fullName evidence="4">Secreted protein</fullName>
    </recommendedName>
</protein>
<comment type="caution">
    <text evidence="2">The sequence shown here is derived from an EMBL/GenBank/DDBJ whole genome shotgun (WGS) entry which is preliminary data.</text>
</comment>
<dbReference type="AlphaFoldDB" id="A0A2C6L1C5"/>
<evidence type="ECO:0000313" key="2">
    <source>
        <dbReference type="EMBL" id="PHJ21802.1"/>
    </source>
</evidence>
<keyword evidence="3" id="KW-1185">Reference proteome</keyword>
<gene>
    <name evidence="2" type="ORF">CSUI_004351</name>
</gene>
<dbReference type="EMBL" id="MIGC01002017">
    <property type="protein sequence ID" value="PHJ21802.1"/>
    <property type="molecule type" value="Genomic_DNA"/>
</dbReference>